<dbReference type="AlphaFoldDB" id="A0A238L8S2"/>
<protein>
    <recommendedName>
        <fullName evidence="4">Lipoprotein</fullName>
    </recommendedName>
</protein>
<accession>A0A238L8S2</accession>
<dbReference type="EMBL" id="FXZK01000001">
    <property type="protein sequence ID" value="SMY06079.1"/>
    <property type="molecule type" value="Genomic_DNA"/>
</dbReference>
<gene>
    <name evidence="2" type="ORF">LOM8899_00200</name>
</gene>
<evidence type="ECO:0008006" key="4">
    <source>
        <dbReference type="Google" id="ProtNLM"/>
    </source>
</evidence>
<keyword evidence="1" id="KW-0732">Signal</keyword>
<evidence type="ECO:0000256" key="1">
    <source>
        <dbReference type="SAM" id="SignalP"/>
    </source>
</evidence>
<dbReference type="RefSeq" id="WP_093990299.1">
    <property type="nucleotide sequence ID" value="NZ_FXZK01000001.1"/>
</dbReference>
<feature type="signal peptide" evidence="1">
    <location>
        <begin position="1"/>
        <end position="31"/>
    </location>
</feature>
<evidence type="ECO:0000313" key="2">
    <source>
        <dbReference type="EMBL" id="SMY06079.1"/>
    </source>
</evidence>
<dbReference type="PROSITE" id="PS51257">
    <property type="entry name" value="PROKAR_LIPOPROTEIN"/>
    <property type="match status" value="1"/>
</dbReference>
<dbReference type="Proteomes" id="UP000201613">
    <property type="component" value="Unassembled WGS sequence"/>
</dbReference>
<keyword evidence="3" id="KW-1185">Reference proteome</keyword>
<organism evidence="2 3">
    <name type="scientific">Flavimaricola marinus</name>
    <dbReference type="NCBI Taxonomy" id="1819565"/>
    <lineage>
        <taxon>Bacteria</taxon>
        <taxon>Pseudomonadati</taxon>
        <taxon>Pseudomonadota</taxon>
        <taxon>Alphaproteobacteria</taxon>
        <taxon>Rhodobacterales</taxon>
        <taxon>Paracoccaceae</taxon>
        <taxon>Flavimaricola</taxon>
    </lineage>
</organism>
<sequence length="66" mass="6828">MTLRLIKPVATLAAVTLIAACSSGSTVTYQAASNGCSGLSSGYVNSVEGLPMRCGPQEQSPWERPL</sequence>
<reference evidence="2 3" key="1">
    <citation type="submission" date="2017-05" db="EMBL/GenBank/DDBJ databases">
        <authorList>
            <person name="Song R."/>
            <person name="Chenine A.L."/>
            <person name="Ruprecht R.M."/>
        </authorList>
    </citation>
    <scope>NUCLEOTIDE SEQUENCE [LARGE SCALE GENOMIC DNA]</scope>
    <source>
        <strain evidence="2 3">CECT 8899</strain>
    </source>
</reference>
<feature type="chain" id="PRO_5012150238" description="Lipoprotein" evidence="1">
    <location>
        <begin position="32"/>
        <end position="66"/>
    </location>
</feature>
<name>A0A238L8S2_9RHOB</name>
<evidence type="ECO:0000313" key="3">
    <source>
        <dbReference type="Proteomes" id="UP000201613"/>
    </source>
</evidence>
<proteinExistence type="predicted"/>